<keyword evidence="2" id="KW-1185">Reference proteome</keyword>
<evidence type="ECO:0000313" key="2">
    <source>
        <dbReference type="Proteomes" id="UP000444721"/>
    </source>
</evidence>
<dbReference type="VEuPathDB" id="AmoebaDB:NF0026610"/>
<sequence length="378" mass="43807">MQGTLSVRDRCGEPALCSNLPNRDHVATSSHPRDQANYNLNDAIIVSILERDRYLYDEYYYYCHARANAPEEYYYRPLRRKHNADQHPLYVLDIISIIWSYIPEQYWLPSLVNLMLSCKSIARACLSKEAIASLWMRSPGFHVNSEGLMTFMLRDLLEICKMYRNDCATIFKKKLTISRILKLCTKGLSLTEKFENVTLHKMFISQKSLIELLGMQSRIKFLSFEGCKTLQDVEKPVVLKTQHLTGLSFLNSEIFFPNSTTFPKTLQSLEFFNTLSESDQGITNKIWSQLKTLKLWSDTDFLHKCSFQRVPLTHLIVPGLQCNIPDCVVGLTLVSLTYRQLHKKADSIKQNMSPFKQLKSLEIRKLKISRNIPFDQVV</sequence>
<reference evidence="1 2" key="1">
    <citation type="journal article" date="2019" name="Sci. Rep.">
        <title>Nanopore sequencing improves the draft genome of the human pathogenic amoeba Naegleria fowleri.</title>
        <authorList>
            <person name="Liechti N."/>
            <person name="Schurch N."/>
            <person name="Bruggmann R."/>
            <person name="Wittwer M."/>
        </authorList>
    </citation>
    <scope>NUCLEOTIDE SEQUENCE [LARGE SCALE GENOMIC DNA]</scope>
    <source>
        <strain evidence="1 2">ATCC 30894</strain>
    </source>
</reference>
<name>A0A6A5C0W3_NAEFO</name>
<dbReference type="VEuPathDB" id="AmoebaDB:FDP41_001468"/>
<dbReference type="EMBL" id="VFQX01000026">
    <property type="protein sequence ID" value="KAF0979490.1"/>
    <property type="molecule type" value="Genomic_DNA"/>
</dbReference>
<evidence type="ECO:0000313" key="1">
    <source>
        <dbReference type="EMBL" id="KAF0979490.1"/>
    </source>
</evidence>
<protein>
    <submittedName>
        <fullName evidence="1">Uncharacterized protein</fullName>
    </submittedName>
</protein>
<dbReference type="VEuPathDB" id="AmoebaDB:NfTy_046220"/>
<comment type="caution">
    <text evidence="1">The sequence shown here is derived from an EMBL/GenBank/DDBJ whole genome shotgun (WGS) entry which is preliminary data.</text>
</comment>
<dbReference type="OrthoDB" id="10404541at2759"/>
<dbReference type="Proteomes" id="UP000444721">
    <property type="component" value="Unassembled WGS sequence"/>
</dbReference>
<gene>
    <name evidence="1" type="ORF">FDP41_001468</name>
</gene>
<dbReference type="GeneID" id="68108686"/>
<proteinExistence type="predicted"/>
<dbReference type="AlphaFoldDB" id="A0A6A5C0W3"/>
<organism evidence="1 2">
    <name type="scientific">Naegleria fowleri</name>
    <name type="common">Brain eating amoeba</name>
    <dbReference type="NCBI Taxonomy" id="5763"/>
    <lineage>
        <taxon>Eukaryota</taxon>
        <taxon>Discoba</taxon>
        <taxon>Heterolobosea</taxon>
        <taxon>Tetramitia</taxon>
        <taxon>Eutetramitia</taxon>
        <taxon>Vahlkampfiidae</taxon>
        <taxon>Naegleria</taxon>
    </lineage>
</organism>
<accession>A0A6A5C0W3</accession>
<dbReference type="RefSeq" id="XP_044564203.1">
    <property type="nucleotide sequence ID" value="XM_044704555.1"/>
</dbReference>